<organism evidence="10 11">
    <name type="scientific">Paenibacillus helianthi</name>
    <dbReference type="NCBI Taxonomy" id="1349432"/>
    <lineage>
        <taxon>Bacteria</taxon>
        <taxon>Bacillati</taxon>
        <taxon>Bacillota</taxon>
        <taxon>Bacilli</taxon>
        <taxon>Bacillales</taxon>
        <taxon>Paenibacillaceae</taxon>
        <taxon>Paenibacillus</taxon>
    </lineage>
</organism>
<gene>
    <name evidence="10" type="ORF">A3844_24395</name>
</gene>
<keyword evidence="11" id="KW-1185">Reference proteome</keyword>
<keyword evidence="3 7" id="KW-0472">Membrane</keyword>
<reference evidence="10 11" key="1">
    <citation type="submission" date="2016-03" db="EMBL/GenBank/DDBJ databases">
        <authorList>
            <person name="Sant'Anna F.H."/>
            <person name="Ambrosini A."/>
            <person name="Souza R."/>
            <person name="Bach E."/>
            <person name="Fernandes G."/>
            <person name="Balsanelli E."/>
            <person name="Baura V.A."/>
            <person name="Souza E.M."/>
            <person name="Passaglia L."/>
        </authorList>
    </citation>
    <scope>NUCLEOTIDE SEQUENCE [LARGE SCALE GENOMIC DNA]</scope>
    <source>
        <strain evidence="10 11">P26E</strain>
    </source>
</reference>
<dbReference type="InterPro" id="IPR024478">
    <property type="entry name" value="HlyB_4HB_MCP"/>
</dbReference>
<dbReference type="Gene3D" id="1.10.8.500">
    <property type="entry name" value="HAMP domain in histidine kinase"/>
    <property type="match status" value="1"/>
</dbReference>
<keyword evidence="7" id="KW-0812">Transmembrane</keyword>
<dbReference type="SUPFAM" id="SSF58104">
    <property type="entry name" value="Methyl-accepting chemotaxis protein (MCP) signaling domain"/>
    <property type="match status" value="1"/>
</dbReference>
<comment type="similarity">
    <text evidence="5">Belongs to the methyl-accepting chemotaxis (MCP) protein family.</text>
</comment>
<comment type="subcellular location">
    <subcellularLocation>
        <location evidence="1">Cell membrane</location>
    </subcellularLocation>
</comment>
<dbReference type="Proteomes" id="UP000186058">
    <property type="component" value="Unassembled WGS sequence"/>
</dbReference>
<evidence type="ECO:0000259" key="9">
    <source>
        <dbReference type="PROSITE" id="PS50885"/>
    </source>
</evidence>
<accession>A0ABX3EH49</accession>
<evidence type="ECO:0000256" key="7">
    <source>
        <dbReference type="SAM" id="Phobius"/>
    </source>
</evidence>
<evidence type="ECO:0000313" key="10">
    <source>
        <dbReference type="EMBL" id="OKP82000.1"/>
    </source>
</evidence>
<dbReference type="EMBL" id="LVWI01000070">
    <property type="protein sequence ID" value="OKP82000.1"/>
    <property type="molecule type" value="Genomic_DNA"/>
</dbReference>
<name>A0ABX3EH49_9BACL</name>
<dbReference type="RefSeq" id="WP_074108776.1">
    <property type="nucleotide sequence ID" value="NZ_LVWI01000070.1"/>
</dbReference>
<feature type="transmembrane region" description="Helical" evidence="7">
    <location>
        <begin position="35"/>
        <end position="58"/>
    </location>
</feature>
<dbReference type="InterPro" id="IPR004089">
    <property type="entry name" value="MCPsignal_dom"/>
</dbReference>
<feature type="domain" description="Methyl-accepting transducer" evidence="8">
    <location>
        <begin position="310"/>
        <end position="560"/>
    </location>
</feature>
<evidence type="ECO:0000256" key="4">
    <source>
        <dbReference type="ARBA" id="ARBA00023224"/>
    </source>
</evidence>
<evidence type="ECO:0000256" key="2">
    <source>
        <dbReference type="ARBA" id="ARBA00022475"/>
    </source>
</evidence>
<sequence length="596" mass="64967">MVERLRQKGFGKKGTSGRWNSGIMKRGVAKVRGSISIKIASGYVVLAILVMVLGGVSLSQMKGMQKNTGQIVDEMIPALNQIHNINYYTEHIMSVSMQHILDTGGTGKAKLEQERDSYIRKLAETMKSYKAVLKNEGQLQQFNALQDKWDEYMTINNQTIKLSGSGDEELALEVSKKGIAAFNAMQIDIVKLVESSQKEAADKGEQAGDIYKTSWTLSLITLALVLIVIGGINMLIRRLMIHPVKKVTIHLQRISGGDLTAEDTLIGNMDEIGLLAKTVNDTNRTLLEIVNRIRSVAQIITEQSEGLVNNVTTTKEGGTQIALTMEELAKAAGSQAEAAVDASRAVEDMNRLIENFAGKGIELSEHSEQVRMKGDKGKELMESSVAQMGQIAEVVSRSMEAVEELNLKNEGIFRLVGSIRSISEQTHLLAINAAIEAARAGDSGRGFAVVAQEVRKLSEDVQQTVSEITGITQGIQDDSREMVQQLRSGVEKTEEGSRKIMETGEALAEINKSVYVMSSTIDEMGNDLQQMTGASETMNEFSQHISALAQESAASVEETSASAHEQVSSTNEVATGIEQLRTLLGELKESVTRFQV</sequence>
<dbReference type="Gene3D" id="1.10.287.950">
    <property type="entry name" value="Methyl-accepting chemotaxis protein"/>
    <property type="match status" value="1"/>
</dbReference>
<dbReference type="CDD" id="cd06225">
    <property type="entry name" value="HAMP"/>
    <property type="match status" value="1"/>
</dbReference>
<evidence type="ECO:0000256" key="6">
    <source>
        <dbReference type="PROSITE-ProRule" id="PRU00284"/>
    </source>
</evidence>
<dbReference type="InterPro" id="IPR003660">
    <property type="entry name" value="HAMP_dom"/>
</dbReference>
<dbReference type="Pfam" id="PF00015">
    <property type="entry name" value="MCPsignal"/>
    <property type="match status" value="1"/>
</dbReference>
<feature type="transmembrane region" description="Helical" evidence="7">
    <location>
        <begin position="215"/>
        <end position="236"/>
    </location>
</feature>
<keyword evidence="7" id="KW-1133">Transmembrane helix</keyword>
<proteinExistence type="inferred from homology"/>
<evidence type="ECO:0000259" key="8">
    <source>
        <dbReference type="PROSITE" id="PS50111"/>
    </source>
</evidence>
<protein>
    <recommendedName>
        <fullName evidence="12">Methyl-accepting chemotaxis protein</fullName>
    </recommendedName>
</protein>
<dbReference type="Pfam" id="PF12729">
    <property type="entry name" value="4HB_MCP_1"/>
    <property type="match status" value="1"/>
</dbReference>
<dbReference type="SMART" id="SM00304">
    <property type="entry name" value="HAMP"/>
    <property type="match status" value="1"/>
</dbReference>
<dbReference type="PROSITE" id="PS50885">
    <property type="entry name" value="HAMP"/>
    <property type="match status" value="1"/>
</dbReference>
<evidence type="ECO:0000256" key="5">
    <source>
        <dbReference type="ARBA" id="ARBA00029447"/>
    </source>
</evidence>
<keyword evidence="4 6" id="KW-0807">Transducer</keyword>
<evidence type="ECO:0000256" key="3">
    <source>
        <dbReference type="ARBA" id="ARBA00023136"/>
    </source>
</evidence>
<dbReference type="PANTHER" id="PTHR32089:SF112">
    <property type="entry name" value="LYSOZYME-LIKE PROTEIN-RELATED"/>
    <property type="match status" value="1"/>
</dbReference>
<evidence type="ECO:0000313" key="11">
    <source>
        <dbReference type="Proteomes" id="UP000186058"/>
    </source>
</evidence>
<dbReference type="PROSITE" id="PS50111">
    <property type="entry name" value="CHEMOTAXIS_TRANSDUC_2"/>
    <property type="match status" value="1"/>
</dbReference>
<dbReference type="Pfam" id="PF00672">
    <property type="entry name" value="HAMP"/>
    <property type="match status" value="1"/>
</dbReference>
<dbReference type="PANTHER" id="PTHR32089">
    <property type="entry name" value="METHYL-ACCEPTING CHEMOTAXIS PROTEIN MCPB"/>
    <property type="match status" value="1"/>
</dbReference>
<feature type="domain" description="HAMP" evidence="9">
    <location>
        <begin position="238"/>
        <end position="291"/>
    </location>
</feature>
<dbReference type="SMART" id="SM00283">
    <property type="entry name" value="MA"/>
    <property type="match status" value="1"/>
</dbReference>
<evidence type="ECO:0000256" key="1">
    <source>
        <dbReference type="ARBA" id="ARBA00004236"/>
    </source>
</evidence>
<keyword evidence="2" id="KW-1003">Cell membrane</keyword>
<evidence type="ECO:0008006" key="12">
    <source>
        <dbReference type="Google" id="ProtNLM"/>
    </source>
</evidence>
<comment type="caution">
    <text evidence="10">The sequence shown here is derived from an EMBL/GenBank/DDBJ whole genome shotgun (WGS) entry which is preliminary data.</text>
</comment>